<evidence type="ECO:0000259" key="3">
    <source>
        <dbReference type="Pfam" id="PF12539"/>
    </source>
</evidence>
<dbReference type="InterPro" id="IPR020981">
    <property type="entry name" value="Csm1/Pcs1_C"/>
</dbReference>
<dbReference type="AlphaFoldDB" id="A0A427YVL2"/>
<dbReference type="OrthoDB" id="3216420at2759"/>
<dbReference type="GO" id="GO:0034506">
    <property type="term" value="C:chromosome, centromeric core domain"/>
    <property type="evidence" value="ECO:0007669"/>
    <property type="project" value="TreeGrafter"/>
</dbReference>
<sequence length="389" mass="42751">MAPAAAASKVVRRTGKENAPPARNTKARTVDADEDMGDDDSFGGGLLGDEGPKATKGGKSTSGAKSAGSGRPLKPSRTQASDDEAEEDGESGRSASELKRKLTAMTAERDRLRSQRDGFSKQFEELSKLRTTDMESVFDKYKEKTALQAKTQTDLIANLSALNEKLQTKVQNLEKTVKAAISEPPAKADPKEVKALKEELARARSDMAAKDEKITSLEREYKAEVEHSRSLQASKASGSSSGASVAQTSAASSSIPEEAEKDQQAIRLYEDLTDLNISNVKVRPAKHGKEVVFNCVQTVDKRSVNFKLRAFLQPDPDLVAKRADNPWVPMLHYTPEHLDMERDTELLDRLGLFKTEFTMPRDQVGMLWEQLKLRISTEGEFEAFGGEEE</sequence>
<dbReference type="InterPro" id="IPR040349">
    <property type="entry name" value="Csm1/Pcs1"/>
</dbReference>
<evidence type="ECO:0000256" key="2">
    <source>
        <dbReference type="SAM" id="MobiDB-lite"/>
    </source>
</evidence>
<feature type="compositionally biased region" description="Low complexity" evidence="2">
    <location>
        <begin position="54"/>
        <end position="70"/>
    </location>
</feature>
<gene>
    <name evidence="4" type="ORF">EHS25_000162</name>
</gene>
<evidence type="ECO:0000313" key="5">
    <source>
        <dbReference type="Proteomes" id="UP000279259"/>
    </source>
</evidence>
<feature type="compositionally biased region" description="Acidic residues" evidence="2">
    <location>
        <begin position="32"/>
        <end position="41"/>
    </location>
</feature>
<dbReference type="PANTHER" id="PTHR28006">
    <property type="entry name" value="MONOPOLIN COMPLEX SUBUNIT CSM1"/>
    <property type="match status" value="1"/>
</dbReference>
<dbReference type="GO" id="GO:0072686">
    <property type="term" value="C:mitotic spindle"/>
    <property type="evidence" value="ECO:0007669"/>
    <property type="project" value="TreeGrafter"/>
</dbReference>
<protein>
    <recommendedName>
        <fullName evidence="3">Monopolin complex subunit Csm1/Pcs1 C-terminal domain-containing protein</fullName>
    </recommendedName>
</protein>
<evidence type="ECO:0000313" key="4">
    <source>
        <dbReference type="EMBL" id="RSH95076.1"/>
    </source>
</evidence>
<dbReference type="InterPro" id="IPR038608">
    <property type="entry name" value="Csm1/Pcs1_C_sf"/>
</dbReference>
<comment type="caution">
    <text evidence="4">The sequence shown here is derived from an EMBL/GenBank/DDBJ whole genome shotgun (WGS) entry which is preliminary data.</text>
</comment>
<feature type="domain" description="Monopolin complex subunit Csm1/Pcs1 C-terminal" evidence="3">
    <location>
        <begin position="267"/>
        <end position="350"/>
    </location>
</feature>
<dbReference type="CDD" id="cd23787">
    <property type="entry name" value="RWD_CSM1"/>
    <property type="match status" value="1"/>
</dbReference>
<proteinExistence type="predicted"/>
<dbReference type="EMBL" id="RSCD01000001">
    <property type="protein sequence ID" value="RSH95076.1"/>
    <property type="molecule type" value="Genomic_DNA"/>
</dbReference>
<keyword evidence="1" id="KW-0175">Coiled coil</keyword>
<name>A0A427YVL2_9TREE</name>
<keyword evidence="5" id="KW-1185">Reference proteome</keyword>
<evidence type="ECO:0000256" key="1">
    <source>
        <dbReference type="SAM" id="Coils"/>
    </source>
</evidence>
<dbReference type="STRING" id="1890683.A0A427YVL2"/>
<accession>A0A427YVL2</accession>
<dbReference type="GO" id="GO:0005730">
    <property type="term" value="C:nucleolus"/>
    <property type="evidence" value="ECO:0007669"/>
    <property type="project" value="TreeGrafter"/>
</dbReference>
<feature type="region of interest" description="Disordered" evidence="2">
    <location>
        <begin position="225"/>
        <end position="259"/>
    </location>
</feature>
<dbReference type="GO" id="GO:0045144">
    <property type="term" value="P:meiotic sister chromatid segregation"/>
    <property type="evidence" value="ECO:0007669"/>
    <property type="project" value="TreeGrafter"/>
</dbReference>
<dbReference type="GO" id="GO:0033551">
    <property type="term" value="C:monopolin complex"/>
    <property type="evidence" value="ECO:0007669"/>
    <property type="project" value="InterPro"/>
</dbReference>
<organism evidence="4 5">
    <name type="scientific">Saitozyma podzolica</name>
    <dbReference type="NCBI Taxonomy" id="1890683"/>
    <lineage>
        <taxon>Eukaryota</taxon>
        <taxon>Fungi</taxon>
        <taxon>Dikarya</taxon>
        <taxon>Basidiomycota</taxon>
        <taxon>Agaricomycotina</taxon>
        <taxon>Tremellomycetes</taxon>
        <taxon>Tremellales</taxon>
        <taxon>Trimorphomycetaceae</taxon>
        <taxon>Saitozyma</taxon>
    </lineage>
</organism>
<dbReference type="GO" id="GO:1990644">
    <property type="term" value="F:microtubule site clamp"/>
    <property type="evidence" value="ECO:0007669"/>
    <property type="project" value="TreeGrafter"/>
</dbReference>
<dbReference type="Proteomes" id="UP000279259">
    <property type="component" value="Unassembled WGS sequence"/>
</dbReference>
<dbReference type="Pfam" id="PF12539">
    <property type="entry name" value="Csm1"/>
    <property type="match status" value="1"/>
</dbReference>
<feature type="compositionally biased region" description="Low complexity" evidence="2">
    <location>
        <begin position="230"/>
        <end position="256"/>
    </location>
</feature>
<dbReference type="GO" id="GO:0051315">
    <property type="term" value="P:attachment of mitotic spindle microtubules to kinetochore"/>
    <property type="evidence" value="ECO:0007669"/>
    <property type="project" value="TreeGrafter"/>
</dbReference>
<reference evidence="4 5" key="1">
    <citation type="submission" date="2018-11" db="EMBL/GenBank/DDBJ databases">
        <title>Genome sequence of Saitozyma podzolica DSM 27192.</title>
        <authorList>
            <person name="Aliyu H."/>
            <person name="Gorte O."/>
            <person name="Ochsenreither K."/>
        </authorList>
    </citation>
    <scope>NUCLEOTIDE SEQUENCE [LARGE SCALE GENOMIC DNA]</scope>
    <source>
        <strain evidence="4 5">DSM 27192</strain>
    </source>
</reference>
<feature type="region of interest" description="Disordered" evidence="2">
    <location>
        <begin position="1"/>
        <end position="116"/>
    </location>
</feature>
<dbReference type="Gene3D" id="3.90.1150.80">
    <property type="match status" value="1"/>
</dbReference>
<feature type="compositionally biased region" description="Basic and acidic residues" evidence="2">
    <location>
        <begin position="107"/>
        <end position="116"/>
    </location>
</feature>
<feature type="coiled-coil region" evidence="1">
    <location>
        <begin position="156"/>
        <end position="220"/>
    </location>
</feature>
<dbReference type="PANTHER" id="PTHR28006:SF1">
    <property type="entry name" value="MONOPOLIN COMPLEX SUBUNIT CSM1"/>
    <property type="match status" value="1"/>
</dbReference>